<dbReference type="AlphaFoldDB" id="A0A1F8CVS1"/>
<evidence type="ECO:0000313" key="1">
    <source>
        <dbReference type="EMBL" id="OGM79645.1"/>
    </source>
</evidence>
<proteinExistence type="predicted"/>
<reference evidence="1 2" key="1">
    <citation type="journal article" date="2016" name="Nat. Commun.">
        <title>Thousands of microbial genomes shed light on interconnected biogeochemical processes in an aquifer system.</title>
        <authorList>
            <person name="Anantharaman K."/>
            <person name="Brown C.T."/>
            <person name="Hug L.A."/>
            <person name="Sharon I."/>
            <person name="Castelle C.J."/>
            <person name="Probst A.J."/>
            <person name="Thomas B.C."/>
            <person name="Singh A."/>
            <person name="Wilkins M.J."/>
            <person name="Karaoz U."/>
            <person name="Brodie E.L."/>
            <person name="Williams K.H."/>
            <person name="Hubbard S.S."/>
            <person name="Banfield J.F."/>
        </authorList>
    </citation>
    <scope>NUCLEOTIDE SEQUENCE [LARGE SCALE GENOMIC DNA]</scope>
</reference>
<dbReference type="STRING" id="1802538.A2382_01850"/>
<dbReference type="EMBL" id="MGHY01000009">
    <property type="protein sequence ID" value="OGM79645.1"/>
    <property type="molecule type" value="Genomic_DNA"/>
</dbReference>
<accession>A0A1F8CVS1</accession>
<gene>
    <name evidence="1" type="ORF">A2382_01850</name>
</gene>
<evidence type="ECO:0000313" key="2">
    <source>
        <dbReference type="Proteomes" id="UP000178999"/>
    </source>
</evidence>
<organism evidence="1 2">
    <name type="scientific">Candidatus Woesebacteria bacterium RIFOXYB1_FULL_38_16</name>
    <dbReference type="NCBI Taxonomy" id="1802538"/>
    <lineage>
        <taxon>Bacteria</taxon>
        <taxon>Candidatus Woeseibacteriota</taxon>
    </lineage>
</organism>
<name>A0A1F8CVS1_9BACT</name>
<comment type="caution">
    <text evidence="1">The sequence shown here is derived from an EMBL/GenBank/DDBJ whole genome shotgun (WGS) entry which is preliminary data.</text>
</comment>
<protein>
    <submittedName>
        <fullName evidence="1">Uncharacterized protein</fullName>
    </submittedName>
</protein>
<dbReference type="Proteomes" id="UP000178999">
    <property type="component" value="Unassembled WGS sequence"/>
</dbReference>
<sequence length="113" mass="12849">MCVSLKVEVVAAYTEELMKINRMLMPRATLRIAGFDKETGACTIQIIDALQHSYILVSWPFVEKDEYQQADPGWSYCQKVAFLLSELGFSVVMYDHESLYAETQGGIAKIQIY</sequence>